<accession>A0A7I7L2R8</accession>
<dbReference type="KEGG" id="mcoo:MCOO_46900"/>
<protein>
    <submittedName>
        <fullName evidence="1">Uncharacterized protein</fullName>
    </submittedName>
</protein>
<reference evidence="1 2" key="1">
    <citation type="journal article" date="2019" name="Emerg. Microbes Infect.">
        <title>Comprehensive subspecies identification of 175 nontuberculous mycobacteria species based on 7547 genomic profiles.</title>
        <authorList>
            <person name="Matsumoto Y."/>
            <person name="Kinjo T."/>
            <person name="Motooka D."/>
            <person name="Nabeya D."/>
            <person name="Jung N."/>
            <person name="Uechi K."/>
            <person name="Horii T."/>
            <person name="Iida T."/>
            <person name="Fujita J."/>
            <person name="Nakamura S."/>
        </authorList>
    </citation>
    <scope>NUCLEOTIDE SEQUENCE [LARGE SCALE GENOMIC DNA]</scope>
    <source>
        <strain evidence="1 2">JCM 12404</strain>
    </source>
</reference>
<keyword evidence="2" id="KW-1185">Reference proteome</keyword>
<sequence length="80" mass="8338">MRDVFAAEEPLDEVLTRIARTALDATADTDALSITVLAGGDGGSNAPRTVAYTDAHCCDWTTNSTVPGADVWGTCPQSSH</sequence>
<dbReference type="EMBL" id="AP022569">
    <property type="protein sequence ID" value="BBX48675.1"/>
    <property type="molecule type" value="Genomic_DNA"/>
</dbReference>
<gene>
    <name evidence="1" type="ORF">MCOO_46900</name>
</gene>
<dbReference type="Proteomes" id="UP000465866">
    <property type="component" value="Chromosome"/>
</dbReference>
<evidence type="ECO:0000313" key="2">
    <source>
        <dbReference type="Proteomes" id="UP000465866"/>
    </source>
</evidence>
<proteinExistence type="predicted"/>
<organism evidence="1 2">
    <name type="scientific">Mycobacterium cookii</name>
    <dbReference type="NCBI Taxonomy" id="1775"/>
    <lineage>
        <taxon>Bacteria</taxon>
        <taxon>Bacillati</taxon>
        <taxon>Actinomycetota</taxon>
        <taxon>Actinomycetes</taxon>
        <taxon>Mycobacteriales</taxon>
        <taxon>Mycobacteriaceae</taxon>
        <taxon>Mycobacterium</taxon>
    </lineage>
</organism>
<evidence type="ECO:0000313" key="1">
    <source>
        <dbReference type="EMBL" id="BBX48675.1"/>
    </source>
</evidence>
<name>A0A7I7L2R8_9MYCO</name>
<dbReference type="AlphaFoldDB" id="A0A7I7L2R8"/>